<dbReference type="Proteomes" id="UP001065549">
    <property type="component" value="Unassembled WGS sequence"/>
</dbReference>
<feature type="domain" description="HTH merR-type" evidence="2">
    <location>
        <begin position="1"/>
        <end position="67"/>
    </location>
</feature>
<dbReference type="Gene3D" id="1.10.1660.10">
    <property type="match status" value="1"/>
</dbReference>
<reference evidence="3" key="1">
    <citation type="submission" date="2022-09" db="EMBL/GenBank/DDBJ databases">
        <title>Culturomic study of gut microbiota in children with autism spectrum disorder.</title>
        <authorList>
            <person name="Efimov B.A."/>
            <person name="Chaplin A.V."/>
            <person name="Sokolova S.R."/>
            <person name="Pikina A.P."/>
            <person name="Korzhanova M."/>
            <person name="Belova V."/>
            <person name="Korostin D."/>
        </authorList>
    </citation>
    <scope>NUCLEOTIDE SEQUENCE</scope>
    <source>
        <strain evidence="3">ASD5510</strain>
    </source>
</reference>
<dbReference type="PROSITE" id="PS50937">
    <property type="entry name" value="HTH_MERR_2"/>
    <property type="match status" value="1"/>
</dbReference>
<dbReference type="GO" id="GO:0003677">
    <property type="term" value="F:DNA binding"/>
    <property type="evidence" value="ECO:0007669"/>
    <property type="project" value="UniProtKB-KW"/>
</dbReference>
<dbReference type="SUPFAM" id="SSF46955">
    <property type="entry name" value="Putative DNA-binding domain"/>
    <property type="match status" value="1"/>
</dbReference>
<evidence type="ECO:0000259" key="2">
    <source>
        <dbReference type="PROSITE" id="PS50937"/>
    </source>
</evidence>
<dbReference type="Pfam" id="PF13411">
    <property type="entry name" value="MerR_1"/>
    <property type="match status" value="1"/>
</dbReference>
<accession>A0A9J6QS49</accession>
<dbReference type="RefSeq" id="WP_253020661.1">
    <property type="nucleotide sequence ID" value="NZ_JAOSHN010000001.1"/>
</dbReference>
<dbReference type="EMBL" id="JAOSHN010000001">
    <property type="protein sequence ID" value="MCU7377215.1"/>
    <property type="molecule type" value="Genomic_DNA"/>
</dbReference>
<proteinExistence type="predicted"/>
<protein>
    <submittedName>
        <fullName evidence="3">MerR family transcriptional regulator</fullName>
    </submittedName>
</protein>
<dbReference type="InterPro" id="IPR047057">
    <property type="entry name" value="MerR_fam"/>
</dbReference>
<sequence length="440" mass="50635">MKIGEFSKKFNVSVSTVRHYINLGLLVPEKDGFQYRFTASDCKEMEIIISMKDAGFKLNELNKYLSIFRFYNKDDYFLYEKLVEYLNDKKNRLYEERNQINTYIRMINKKIKEIEADHIYSAGKTVYTAMPEQNGQLPGFPLSAVTLLYCPHCQCKLTLSNVDICGDSIVSGILTCSCGYHAAIRNGVVFTENLKDLENDPKFLECYFGEENLITNEDGMLLMGMKEHSNEYLTNLYKSSLWIYNALSSYDFRGKTILFPDLSCQYLYSRHNGENARNCIFLVTALSERSIRSMRQHIANANPNLKVAYIINQNGRLPLKNGCIDVIIDYMGSCNLGFFQKTHYLDTVIPYIAPDALAVGTAEYYCPGSPSIRRIHELYSNAAADVFTFDFVKTTLEKNDFIMEKIEKISKGYNPGRFFEYHIAGDTRTNIVYLAKRRIL</sequence>
<evidence type="ECO:0000313" key="3">
    <source>
        <dbReference type="EMBL" id="MCU7377215.1"/>
    </source>
</evidence>
<keyword evidence="1" id="KW-0238">DNA-binding</keyword>
<comment type="caution">
    <text evidence="3">The sequence shown here is derived from an EMBL/GenBank/DDBJ whole genome shotgun (WGS) entry which is preliminary data.</text>
</comment>
<organism evidence="3 4">
    <name type="scientific">Hominibacterium faecale</name>
    <dbReference type="NCBI Taxonomy" id="2839743"/>
    <lineage>
        <taxon>Bacteria</taxon>
        <taxon>Bacillati</taxon>
        <taxon>Bacillota</taxon>
        <taxon>Clostridia</taxon>
        <taxon>Peptostreptococcales</taxon>
        <taxon>Anaerovoracaceae</taxon>
        <taxon>Hominibacterium</taxon>
    </lineage>
</organism>
<dbReference type="SMART" id="SM00422">
    <property type="entry name" value="HTH_MERR"/>
    <property type="match status" value="1"/>
</dbReference>
<evidence type="ECO:0000313" key="4">
    <source>
        <dbReference type="Proteomes" id="UP001065549"/>
    </source>
</evidence>
<dbReference type="InterPro" id="IPR000551">
    <property type="entry name" value="MerR-type_HTH_dom"/>
</dbReference>
<dbReference type="PANTHER" id="PTHR30204:SF96">
    <property type="entry name" value="CHROMOSOME-ANCHORING PROTEIN RACA"/>
    <property type="match status" value="1"/>
</dbReference>
<name>A0A9J6QS49_9FIRM</name>
<keyword evidence="4" id="KW-1185">Reference proteome</keyword>
<dbReference type="AlphaFoldDB" id="A0A9J6QS49"/>
<dbReference type="GO" id="GO:0003700">
    <property type="term" value="F:DNA-binding transcription factor activity"/>
    <property type="evidence" value="ECO:0007669"/>
    <property type="project" value="InterPro"/>
</dbReference>
<evidence type="ECO:0000256" key="1">
    <source>
        <dbReference type="ARBA" id="ARBA00023125"/>
    </source>
</evidence>
<gene>
    <name evidence="3" type="ORF">OBO34_02480</name>
</gene>
<dbReference type="InterPro" id="IPR009061">
    <property type="entry name" value="DNA-bd_dom_put_sf"/>
</dbReference>
<dbReference type="PANTHER" id="PTHR30204">
    <property type="entry name" value="REDOX-CYCLING DRUG-SENSING TRANSCRIPTIONAL ACTIVATOR SOXR"/>
    <property type="match status" value="1"/>
</dbReference>